<organism evidence="1">
    <name type="scientific">marine sediment metagenome</name>
    <dbReference type="NCBI Taxonomy" id="412755"/>
    <lineage>
        <taxon>unclassified sequences</taxon>
        <taxon>metagenomes</taxon>
        <taxon>ecological metagenomes</taxon>
    </lineage>
</organism>
<name>A0A0F8VX64_9ZZZZ</name>
<proteinExistence type="predicted"/>
<dbReference type="EMBL" id="LAZR01068796">
    <property type="protein sequence ID" value="KKK48968.1"/>
    <property type="molecule type" value="Genomic_DNA"/>
</dbReference>
<reference evidence="1" key="1">
    <citation type="journal article" date="2015" name="Nature">
        <title>Complex archaea that bridge the gap between prokaryotes and eukaryotes.</title>
        <authorList>
            <person name="Spang A."/>
            <person name="Saw J.H."/>
            <person name="Jorgensen S.L."/>
            <person name="Zaremba-Niedzwiedzka K."/>
            <person name="Martijn J."/>
            <person name="Lind A.E."/>
            <person name="van Eijk R."/>
            <person name="Schleper C."/>
            <person name="Guy L."/>
            <person name="Ettema T.J."/>
        </authorList>
    </citation>
    <scope>NUCLEOTIDE SEQUENCE</scope>
</reference>
<comment type="caution">
    <text evidence="1">The sequence shown here is derived from an EMBL/GenBank/DDBJ whole genome shotgun (WGS) entry which is preliminary data.</text>
</comment>
<evidence type="ECO:0000313" key="1">
    <source>
        <dbReference type="EMBL" id="KKK48968.1"/>
    </source>
</evidence>
<accession>A0A0F8VX64</accession>
<gene>
    <name evidence="1" type="ORF">LCGC14_3139800</name>
</gene>
<dbReference type="AlphaFoldDB" id="A0A0F8VX64"/>
<protein>
    <submittedName>
        <fullName evidence="1">Uncharacterized protein</fullName>
    </submittedName>
</protein>
<sequence>MTDPAETQEGVSMTISDTQLMCERYQALVSRALEIINKAPYWKFAYEAEEWAHLTIEGDVATIAWPEAYIDYDSPIIERESCSFKASLLLITDKELAIWKKEQFEIYEKAQKERDAEVKVDKETAERALYARLKERYSSP</sequence>